<proteinExistence type="predicted"/>
<feature type="domain" description="N-acetyltransferase" evidence="1">
    <location>
        <begin position="5"/>
        <end position="144"/>
    </location>
</feature>
<dbReference type="Proteomes" id="UP001366060">
    <property type="component" value="Unassembled WGS sequence"/>
</dbReference>
<dbReference type="Gene3D" id="3.40.630.30">
    <property type="match status" value="1"/>
</dbReference>
<dbReference type="Pfam" id="PF00583">
    <property type="entry name" value="Acetyltransf_1"/>
    <property type="match status" value="1"/>
</dbReference>
<comment type="caution">
    <text evidence="2">The sequence shown here is derived from an EMBL/GenBank/DDBJ whole genome shotgun (WGS) entry which is preliminary data.</text>
</comment>
<gene>
    <name evidence="2" type="ORF">V6255_17040</name>
</gene>
<dbReference type="PANTHER" id="PTHR43233">
    <property type="entry name" value="FAMILY N-ACETYLTRANSFERASE, PUTATIVE (AFU_ORTHOLOGUE AFUA_6G03350)-RELATED"/>
    <property type="match status" value="1"/>
</dbReference>
<dbReference type="PANTHER" id="PTHR43233:SF1">
    <property type="entry name" value="FAMILY N-ACETYLTRANSFERASE, PUTATIVE (AFU_ORTHOLOGUE AFUA_6G03350)-RELATED"/>
    <property type="match status" value="1"/>
</dbReference>
<reference evidence="2 3" key="1">
    <citation type="submission" date="2024-02" db="EMBL/GenBank/DDBJ databases">
        <title>Bacteria isolated from the canopy kelp, Nereocystis luetkeana.</title>
        <authorList>
            <person name="Pfister C.A."/>
            <person name="Younker I.T."/>
            <person name="Light S.H."/>
        </authorList>
    </citation>
    <scope>NUCLEOTIDE SEQUENCE [LARGE SCALE GENOMIC DNA]</scope>
    <source>
        <strain evidence="2 3">TI.2.07</strain>
    </source>
</reference>
<organism evidence="2 3">
    <name type="scientific">Psychromonas arctica</name>
    <dbReference type="NCBI Taxonomy" id="168275"/>
    <lineage>
        <taxon>Bacteria</taxon>
        <taxon>Pseudomonadati</taxon>
        <taxon>Pseudomonadota</taxon>
        <taxon>Gammaproteobacteria</taxon>
        <taxon>Alteromonadales</taxon>
        <taxon>Psychromonadaceae</taxon>
        <taxon>Psychromonas</taxon>
    </lineage>
</organism>
<evidence type="ECO:0000313" key="2">
    <source>
        <dbReference type="EMBL" id="MEL0660842.1"/>
    </source>
</evidence>
<dbReference type="InterPro" id="IPR016181">
    <property type="entry name" value="Acyl_CoA_acyltransferase"/>
</dbReference>
<evidence type="ECO:0000259" key="1">
    <source>
        <dbReference type="PROSITE" id="PS51186"/>
    </source>
</evidence>
<keyword evidence="3" id="KW-1185">Reference proteome</keyword>
<name>A0ABU9HG12_9GAMM</name>
<dbReference type="RefSeq" id="WP_341629223.1">
    <property type="nucleotide sequence ID" value="NZ_JBAKBA010000061.1"/>
</dbReference>
<dbReference type="CDD" id="cd04301">
    <property type="entry name" value="NAT_SF"/>
    <property type="match status" value="1"/>
</dbReference>
<dbReference type="PROSITE" id="PS51186">
    <property type="entry name" value="GNAT"/>
    <property type="match status" value="1"/>
</dbReference>
<evidence type="ECO:0000313" key="3">
    <source>
        <dbReference type="Proteomes" id="UP001366060"/>
    </source>
</evidence>
<dbReference type="SUPFAM" id="SSF55729">
    <property type="entry name" value="Acyl-CoA N-acyltransferases (Nat)"/>
    <property type="match status" value="1"/>
</dbReference>
<dbReference type="InterPro" id="IPR053144">
    <property type="entry name" value="Acetyltransferase_Butenolide"/>
</dbReference>
<accession>A0ABU9HG12</accession>
<dbReference type="EMBL" id="JBAKBA010000061">
    <property type="protein sequence ID" value="MEL0660842.1"/>
    <property type="molecule type" value="Genomic_DNA"/>
</dbReference>
<protein>
    <submittedName>
        <fullName evidence="2">GNAT family N-acetyltransferase</fullName>
    </submittedName>
</protein>
<sequence>MVSGYNISSNPKEMDLSVIHDYLTRSYWAKGIPLQVMEKAVNNSLCFGVFTKTGEQVAFARMITDYATSAYLADVFVLEKHRGKGISKWLVKTIIEYPDLQGLRRMLLATRDAHGLYQQFGFTLLHSPELFMELHQPNVYLKVK</sequence>
<dbReference type="InterPro" id="IPR000182">
    <property type="entry name" value="GNAT_dom"/>
</dbReference>